<proteinExistence type="inferred from homology"/>
<dbReference type="GO" id="GO:0046655">
    <property type="term" value="P:folic acid metabolic process"/>
    <property type="evidence" value="ECO:0007669"/>
    <property type="project" value="TreeGrafter"/>
</dbReference>
<dbReference type="PROSITE" id="PS51330">
    <property type="entry name" value="DHFR_2"/>
    <property type="match status" value="1"/>
</dbReference>
<evidence type="ECO:0000256" key="6">
    <source>
        <dbReference type="ARBA" id="ARBA00023002"/>
    </source>
</evidence>
<feature type="domain" description="DHFR" evidence="8">
    <location>
        <begin position="8"/>
        <end position="266"/>
    </location>
</feature>
<gene>
    <name evidence="9" type="ORF">OC842_001922</name>
</gene>
<dbReference type="GO" id="GO:0046654">
    <property type="term" value="P:tetrahydrofolate biosynthetic process"/>
    <property type="evidence" value="ECO:0007669"/>
    <property type="project" value="InterPro"/>
</dbReference>
<keyword evidence="5" id="KW-0521">NADP</keyword>
<evidence type="ECO:0000256" key="3">
    <source>
        <dbReference type="ARBA" id="ARBA00018886"/>
    </source>
</evidence>
<accession>A0AAN6JLK5</accession>
<dbReference type="SUPFAM" id="SSF53597">
    <property type="entry name" value="Dihydrofolate reductase-like"/>
    <property type="match status" value="1"/>
</dbReference>
<comment type="pathway">
    <text evidence="1">Cofactor biosynthesis; tetrahydrofolate biosynthesis; 5,6,7,8-tetrahydrofolate from 7,8-dihydrofolate: step 1/1.</text>
</comment>
<dbReference type="EC" id="1.5.1.3" evidence="2"/>
<dbReference type="AlphaFoldDB" id="A0AAN6JLK5"/>
<dbReference type="CDD" id="cd00209">
    <property type="entry name" value="DHFR"/>
    <property type="match status" value="1"/>
</dbReference>
<dbReference type="GO" id="GO:0006730">
    <property type="term" value="P:one-carbon metabolic process"/>
    <property type="evidence" value="ECO:0007669"/>
    <property type="project" value="UniProtKB-KW"/>
</dbReference>
<dbReference type="InterPro" id="IPR017925">
    <property type="entry name" value="DHFR_CS"/>
</dbReference>
<dbReference type="GO" id="GO:0005739">
    <property type="term" value="C:mitochondrion"/>
    <property type="evidence" value="ECO:0007669"/>
    <property type="project" value="TreeGrafter"/>
</dbReference>
<evidence type="ECO:0000256" key="7">
    <source>
        <dbReference type="RuleBase" id="RU004474"/>
    </source>
</evidence>
<comment type="similarity">
    <text evidence="7">Belongs to the dihydrofolate reductase family.</text>
</comment>
<dbReference type="PANTHER" id="PTHR48069:SF3">
    <property type="entry name" value="DIHYDROFOLATE REDUCTASE"/>
    <property type="match status" value="1"/>
</dbReference>
<dbReference type="EMBL" id="JAPDMQ010000073">
    <property type="protein sequence ID" value="KAK0536654.1"/>
    <property type="molecule type" value="Genomic_DNA"/>
</dbReference>
<dbReference type="GO" id="GO:0004146">
    <property type="term" value="F:dihydrofolate reductase activity"/>
    <property type="evidence" value="ECO:0007669"/>
    <property type="project" value="UniProtKB-EC"/>
</dbReference>
<evidence type="ECO:0000313" key="9">
    <source>
        <dbReference type="EMBL" id="KAK0536654.1"/>
    </source>
</evidence>
<evidence type="ECO:0000259" key="8">
    <source>
        <dbReference type="PROSITE" id="PS51330"/>
    </source>
</evidence>
<dbReference type="Pfam" id="PF00186">
    <property type="entry name" value="DHFR_1"/>
    <property type="match status" value="2"/>
</dbReference>
<dbReference type="PRINTS" id="PR00070">
    <property type="entry name" value="DHFR"/>
</dbReference>
<dbReference type="PROSITE" id="PS00075">
    <property type="entry name" value="DHFR_1"/>
    <property type="match status" value="1"/>
</dbReference>
<organism evidence="9 10">
    <name type="scientific">Tilletia horrida</name>
    <dbReference type="NCBI Taxonomy" id="155126"/>
    <lineage>
        <taxon>Eukaryota</taxon>
        <taxon>Fungi</taxon>
        <taxon>Dikarya</taxon>
        <taxon>Basidiomycota</taxon>
        <taxon>Ustilaginomycotina</taxon>
        <taxon>Exobasidiomycetes</taxon>
        <taxon>Tilletiales</taxon>
        <taxon>Tilletiaceae</taxon>
        <taxon>Tilletia</taxon>
    </lineage>
</organism>
<dbReference type="InterPro" id="IPR012259">
    <property type="entry name" value="DHFR"/>
</dbReference>
<evidence type="ECO:0000256" key="4">
    <source>
        <dbReference type="ARBA" id="ARBA00022563"/>
    </source>
</evidence>
<keyword evidence="10" id="KW-1185">Reference proteome</keyword>
<evidence type="ECO:0000256" key="2">
    <source>
        <dbReference type="ARBA" id="ARBA00012856"/>
    </source>
</evidence>
<dbReference type="PANTHER" id="PTHR48069">
    <property type="entry name" value="DIHYDROFOLATE REDUCTASE"/>
    <property type="match status" value="1"/>
</dbReference>
<dbReference type="InterPro" id="IPR001796">
    <property type="entry name" value="DHFR_dom"/>
</dbReference>
<evidence type="ECO:0000256" key="1">
    <source>
        <dbReference type="ARBA" id="ARBA00004903"/>
    </source>
</evidence>
<keyword evidence="4" id="KW-0554">One-carbon metabolism</keyword>
<dbReference type="InterPro" id="IPR024072">
    <property type="entry name" value="DHFR-like_dom_sf"/>
</dbReference>
<protein>
    <recommendedName>
        <fullName evidence="3">Dihydrofolate reductase</fullName>
        <ecNumber evidence="2">1.5.1.3</ecNumber>
    </recommendedName>
</protein>
<comment type="caution">
    <text evidence="9">The sequence shown here is derived from an EMBL/GenBank/DDBJ whole genome shotgun (WGS) entry which is preliminary data.</text>
</comment>
<sequence>MTAQPRLTLTIVVAVSPNNGIGVGGTLPWRLAREMAYFKHVTSHVAPSASASAGSSGSSGGKNAVIMGRNTWESIPPRFRPLGGRVNVVISGTATAEELGIDKAQDTHLFASPQAALAYLRERSASQSLSRVFLMGGAQLYAQALQAAAQSHGGNGNGSANEWDLDRLLVTRIIKPGYPQCDVFLPEFRTAEQIEVEGQALGTAQTAGDGERSAAPSAPPLERKLWERASGAEFEAYVASQVPGIDSLQGVQEEKGVSYEFQMWTRVTQ</sequence>
<dbReference type="Proteomes" id="UP001176521">
    <property type="component" value="Unassembled WGS sequence"/>
</dbReference>
<dbReference type="GO" id="GO:0046452">
    <property type="term" value="P:dihydrofolate metabolic process"/>
    <property type="evidence" value="ECO:0007669"/>
    <property type="project" value="TreeGrafter"/>
</dbReference>
<evidence type="ECO:0000256" key="5">
    <source>
        <dbReference type="ARBA" id="ARBA00022857"/>
    </source>
</evidence>
<dbReference type="GO" id="GO:0050661">
    <property type="term" value="F:NADP binding"/>
    <property type="evidence" value="ECO:0007669"/>
    <property type="project" value="InterPro"/>
</dbReference>
<reference evidence="9" key="1">
    <citation type="journal article" date="2023" name="PhytoFront">
        <title>Draft Genome Resources of Seven Strains of Tilletia horrida, Causal Agent of Kernel Smut of Rice.</title>
        <authorList>
            <person name="Khanal S."/>
            <person name="Antony Babu S."/>
            <person name="Zhou X.G."/>
        </authorList>
    </citation>
    <scope>NUCLEOTIDE SEQUENCE</scope>
    <source>
        <strain evidence="9">TX3</strain>
    </source>
</reference>
<evidence type="ECO:0000313" key="10">
    <source>
        <dbReference type="Proteomes" id="UP001176521"/>
    </source>
</evidence>
<name>A0AAN6JLK5_9BASI</name>
<dbReference type="Gene3D" id="3.40.430.10">
    <property type="entry name" value="Dihydrofolate Reductase, subunit A"/>
    <property type="match status" value="1"/>
</dbReference>
<keyword evidence="6" id="KW-0560">Oxidoreductase</keyword>